<evidence type="ECO:0000259" key="2">
    <source>
        <dbReference type="Pfam" id="PF20434"/>
    </source>
</evidence>
<dbReference type="Proteomes" id="UP000264002">
    <property type="component" value="Unassembled WGS sequence"/>
</dbReference>
<dbReference type="GO" id="GO:0016787">
    <property type="term" value="F:hydrolase activity"/>
    <property type="evidence" value="ECO:0007669"/>
    <property type="project" value="UniProtKB-KW"/>
</dbReference>
<name>A0A372MG04_9SPIR</name>
<protein>
    <submittedName>
        <fullName evidence="3">Alpha/beta hydrolase</fullName>
    </submittedName>
</protein>
<dbReference type="OrthoDB" id="9794725at2"/>
<reference evidence="4" key="1">
    <citation type="submission" date="2018-08" db="EMBL/GenBank/DDBJ databases">
        <authorList>
            <person name="Grouzdev D.S."/>
            <person name="Krutkina M.S."/>
        </authorList>
    </citation>
    <scope>NUCLEOTIDE SEQUENCE [LARGE SCALE GENOMIC DNA]</scope>
    <source>
        <strain evidence="4">4-11</strain>
    </source>
</reference>
<dbReference type="Pfam" id="PF20434">
    <property type="entry name" value="BD-FAE"/>
    <property type="match status" value="1"/>
</dbReference>
<dbReference type="PANTHER" id="PTHR48081:SF6">
    <property type="entry name" value="PEPTIDASE S9 PROLYL OLIGOPEPTIDASE CATALYTIC DOMAIN-CONTAINING PROTEIN"/>
    <property type="match status" value="1"/>
</dbReference>
<dbReference type="Gene3D" id="3.40.50.1820">
    <property type="entry name" value="alpha/beta hydrolase"/>
    <property type="match status" value="1"/>
</dbReference>
<dbReference type="InterPro" id="IPR029058">
    <property type="entry name" value="AB_hydrolase_fold"/>
</dbReference>
<keyword evidence="4" id="KW-1185">Reference proteome</keyword>
<dbReference type="SUPFAM" id="SSF53474">
    <property type="entry name" value="alpha/beta-Hydrolases"/>
    <property type="match status" value="1"/>
</dbReference>
<dbReference type="PANTHER" id="PTHR48081">
    <property type="entry name" value="AB HYDROLASE SUPERFAMILY PROTEIN C4A8.06C"/>
    <property type="match status" value="1"/>
</dbReference>
<dbReference type="AlphaFoldDB" id="A0A372MG04"/>
<dbReference type="EMBL" id="QUWK01000007">
    <property type="protein sequence ID" value="RFU94705.1"/>
    <property type="molecule type" value="Genomic_DNA"/>
</dbReference>
<keyword evidence="1 3" id="KW-0378">Hydrolase</keyword>
<sequence>MKIIQIAVGPNQVPLTGYLQDITGDGGIRNIRPTIVICPGGGYRFRSERERDPVALHFLSMSYNVFILDYSVQEQAKDLNPLLEASDALIKIREHAFEWMCDPTRIAIMGFSAGGHLAASLALLHKHPLVTAKQKIVDENNKPDAAILCYPVISGGKYAHEESLDWVSGKDPALRSLLSLENQVTKDASPLFIWHTVTDESVPVENSLQLAVNLQKAKIPYELHLFESGDHGLSMCTEEVGTPHEACRQWVALASNWLNNRFAHTL</sequence>
<evidence type="ECO:0000313" key="3">
    <source>
        <dbReference type="EMBL" id="RFU94705.1"/>
    </source>
</evidence>
<evidence type="ECO:0000313" key="4">
    <source>
        <dbReference type="Proteomes" id="UP000264002"/>
    </source>
</evidence>
<evidence type="ECO:0000256" key="1">
    <source>
        <dbReference type="ARBA" id="ARBA00022801"/>
    </source>
</evidence>
<accession>A0A372MG04</accession>
<gene>
    <name evidence="3" type="ORF">DYP60_07550</name>
</gene>
<reference evidence="3 4" key="2">
    <citation type="submission" date="2018-09" db="EMBL/GenBank/DDBJ databases">
        <title>Genome of Sphaerochaeta halotolerans strain 4-11.</title>
        <authorList>
            <person name="Nazina T.N."/>
            <person name="Sokolova D.S."/>
        </authorList>
    </citation>
    <scope>NUCLEOTIDE SEQUENCE [LARGE SCALE GENOMIC DNA]</scope>
    <source>
        <strain evidence="3 4">4-11</strain>
    </source>
</reference>
<proteinExistence type="predicted"/>
<organism evidence="3 4">
    <name type="scientific">Sphaerochaeta halotolerans</name>
    <dbReference type="NCBI Taxonomy" id="2293840"/>
    <lineage>
        <taxon>Bacteria</taxon>
        <taxon>Pseudomonadati</taxon>
        <taxon>Spirochaetota</taxon>
        <taxon>Spirochaetia</taxon>
        <taxon>Spirochaetales</taxon>
        <taxon>Sphaerochaetaceae</taxon>
        <taxon>Sphaerochaeta</taxon>
    </lineage>
</organism>
<comment type="caution">
    <text evidence="3">The sequence shown here is derived from an EMBL/GenBank/DDBJ whole genome shotgun (WGS) entry which is preliminary data.</text>
</comment>
<dbReference type="InterPro" id="IPR049492">
    <property type="entry name" value="BD-FAE-like_dom"/>
</dbReference>
<feature type="domain" description="BD-FAE-like" evidence="2">
    <location>
        <begin position="32"/>
        <end position="213"/>
    </location>
</feature>
<dbReference type="RefSeq" id="WP_117330388.1">
    <property type="nucleotide sequence ID" value="NZ_QUWK01000007.1"/>
</dbReference>
<dbReference type="InterPro" id="IPR050300">
    <property type="entry name" value="GDXG_lipolytic_enzyme"/>
</dbReference>